<gene>
    <name evidence="2" type="primary">LOC142167277</name>
</gene>
<accession>A0AC58SEX9</accession>
<reference evidence="2" key="2">
    <citation type="submission" date="2025-08" db="UniProtKB">
        <authorList>
            <consortium name="RefSeq"/>
        </authorList>
    </citation>
    <scope>IDENTIFICATION</scope>
    <source>
        <tissue evidence="2">Leaf</tissue>
    </source>
</reference>
<keyword evidence="1" id="KW-1185">Reference proteome</keyword>
<protein>
    <submittedName>
        <fullName evidence="2">Uncharacterized protein LOC142167277</fullName>
    </submittedName>
</protein>
<dbReference type="Proteomes" id="UP000790787">
    <property type="component" value="Chromosome 12"/>
</dbReference>
<evidence type="ECO:0000313" key="1">
    <source>
        <dbReference type="Proteomes" id="UP000790787"/>
    </source>
</evidence>
<reference evidence="1" key="1">
    <citation type="journal article" date="2014" name="Nat. Commun.">
        <title>The tobacco genome sequence and its comparison with those of tomato and potato.</title>
        <authorList>
            <person name="Sierro N."/>
            <person name="Battey J.N."/>
            <person name="Ouadi S."/>
            <person name="Bakaher N."/>
            <person name="Bovet L."/>
            <person name="Willig A."/>
            <person name="Goepfert S."/>
            <person name="Peitsch M.C."/>
            <person name="Ivanov N.V."/>
        </authorList>
    </citation>
    <scope>NUCLEOTIDE SEQUENCE [LARGE SCALE GENOMIC DNA]</scope>
</reference>
<sequence>MAEEHPLAVQEVVMPSISNVTSSIVKPRISGHCDLKQSMIQLLHANVQFMGLPHEDPKQHILNFLEISDTYITNRVTSDYVRLTLFPFSLLGEAKRWLKSEPTNSIASWNDLARKIVARFFLFGKTAKIRTWEQFKGILRDCTHHNQTNKVLAHTFIEGLHPETKIVVDTVAGGQVLEKRFDEIYALLNKFYKRNPD</sequence>
<dbReference type="RefSeq" id="XP_075083542.1">
    <property type="nucleotide sequence ID" value="XM_075227441.1"/>
</dbReference>
<evidence type="ECO:0000313" key="2">
    <source>
        <dbReference type="RefSeq" id="XP_075083542.1"/>
    </source>
</evidence>
<proteinExistence type="predicted"/>
<organism evidence="1 2">
    <name type="scientific">Nicotiana tabacum</name>
    <name type="common">Common tobacco</name>
    <dbReference type="NCBI Taxonomy" id="4097"/>
    <lineage>
        <taxon>Eukaryota</taxon>
        <taxon>Viridiplantae</taxon>
        <taxon>Streptophyta</taxon>
        <taxon>Embryophyta</taxon>
        <taxon>Tracheophyta</taxon>
        <taxon>Spermatophyta</taxon>
        <taxon>Magnoliopsida</taxon>
        <taxon>eudicotyledons</taxon>
        <taxon>Gunneridae</taxon>
        <taxon>Pentapetalae</taxon>
        <taxon>asterids</taxon>
        <taxon>lamiids</taxon>
        <taxon>Solanales</taxon>
        <taxon>Solanaceae</taxon>
        <taxon>Nicotianoideae</taxon>
        <taxon>Nicotianeae</taxon>
        <taxon>Nicotiana</taxon>
    </lineage>
</organism>
<name>A0AC58SEX9_TOBAC</name>